<keyword evidence="1" id="KW-0813">Transport</keyword>
<evidence type="ECO:0000256" key="7">
    <source>
        <dbReference type="ARBA" id="ARBA00023014"/>
    </source>
</evidence>
<dbReference type="InterPro" id="IPR017896">
    <property type="entry name" value="4Fe4S_Fe-S-bd"/>
</dbReference>
<evidence type="ECO:0000256" key="4">
    <source>
        <dbReference type="ARBA" id="ARBA00022737"/>
    </source>
</evidence>
<proteinExistence type="predicted"/>
<reference evidence="10" key="1">
    <citation type="submission" date="2021-02" db="EMBL/GenBank/DDBJ databases">
        <title>Infant gut strain persistence is associated with maternal origin, phylogeny, and functional potential including surface adhesion and iron acquisition.</title>
        <authorList>
            <person name="Lou Y.C."/>
        </authorList>
    </citation>
    <scope>NUCLEOTIDE SEQUENCE</scope>
    <source>
        <strain evidence="10">L2_039_000G1_dasL2_039_000G1_concoct_11</strain>
    </source>
</reference>
<keyword evidence="6" id="KW-0408">Iron</keyword>
<evidence type="ECO:0000256" key="6">
    <source>
        <dbReference type="ARBA" id="ARBA00023004"/>
    </source>
</evidence>
<dbReference type="PROSITE" id="PS51379">
    <property type="entry name" value="4FE4S_FER_2"/>
    <property type="match status" value="2"/>
</dbReference>
<dbReference type="InterPro" id="IPR004452">
    <property type="entry name" value="LutB/LldF"/>
</dbReference>
<keyword evidence="7" id="KW-0411">Iron-sulfur</keyword>
<evidence type="ECO:0000256" key="3">
    <source>
        <dbReference type="ARBA" id="ARBA00022723"/>
    </source>
</evidence>
<dbReference type="SUPFAM" id="SSF46548">
    <property type="entry name" value="alpha-helical ferredoxin"/>
    <property type="match status" value="1"/>
</dbReference>
<dbReference type="Pfam" id="PF02589">
    <property type="entry name" value="LUD_dom"/>
    <property type="match status" value="1"/>
</dbReference>
<feature type="domain" description="4Fe-4S ferredoxin-type" evidence="9">
    <location>
        <begin position="311"/>
        <end position="333"/>
    </location>
</feature>
<evidence type="ECO:0000313" key="10">
    <source>
        <dbReference type="EMBL" id="MBS6940790.1"/>
    </source>
</evidence>
<evidence type="ECO:0000313" key="11">
    <source>
        <dbReference type="Proteomes" id="UP000727506"/>
    </source>
</evidence>
<gene>
    <name evidence="10" type="ORF">KH142_04790</name>
</gene>
<sequence>MAVIYDSAPLKTRVRKSLADEHKHEAIKTAQNVISGKRDALVETAVGWEEFRASAARIRDHVIKNLDYYVKQFAESARRAGCTVHFAPTGGDAVEAVLGIFQEIGETSCVKAKSMMTEEIGLNEYLAEHGIEATETDCAEHILQTAGDAPSHIVVPALHFDRTKIRDLYREKLGYEGSDDPEEITRFLRATLRPQFMAARVGVTGCNFAVAETGTCTLVTNEGNGRMVSSLPETQIVVVGVERIVPDLQSLDVMMELLVRSAVGAKITSSFTLNTGPRKDGEADGPEHVHIVLVDNGRSAIAAGGYASILRCIRCGACMNACPVYRHITGHGYGSIYPGPMGVVLTPLLEGYDAAEKLPYACTLCGACANACPVRIPLNSLILRHRNDMVEQGHVSSSEKAAFGVAGKVLSSRTLYGLATGIGAPGMKLLEEKSGRMGPSSAWVPVLKGWTGSRDMDLLAKKKFRALFAEHAREREANRSFASREDGDGANGASGAQAGGGPRTKEDDR</sequence>
<feature type="compositionally biased region" description="Gly residues" evidence="8">
    <location>
        <begin position="489"/>
        <end position="502"/>
    </location>
</feature>
<dbReference type="PANTHER" id="PTHR47153:SF2">
    <property type="entry name" value="LACTATE UTILIZATION PROTEIN B"/>
    <property type="match status" value="1"/>
</dbReference>
<dbReference type="NCBIfam" id="TIGR00273">
    <property type="entry name" value="LutB/LldF family L-lactate oxidation iron-sulfur protein"/>
    <property type="match status" value="1"/>
</dbReference>
<feature type="domain" description="4Fe-4S ferredoxin-type" evidence="9">
    <location>
        <begin position="353"/>
        <end position="381"/>
    </location>
</feature>
<dbReference type="InterPro" id="IPR037171">
    <property type="entry name" value="NagB/RpiA_transferase-like"/>
</dbReference>
<dbReference type="PANTHER" id="PTHR47153">
    <property type="entry name" value="LACTATE UTILIZATION PROTEIN B"/>
    <property type="match status" value="1"/>
</dbReference>
<organism evidence="10 11">
    <name type="scientific">Slackia piriformis</name>
    <dbReference type="NCBI Taxonomy" id="626934"/>
    <lineage>
        <taxon>Bacteria</taxon>
        <taxon>Bacillati</taxon>
        <taxon>Actinomycetota</taxon>
        <taxon>Coriobacteriia</taxon>
        <taxon>Eggerthellales</taxon>
        <taxon>Eggerthellaceae</taxon>
        <taxon>Slackia</taxon>
    </lineage>
</organism>
<dbReference type="GO" id="GO:0051539">
    <property type="term" value="F:4 iron, 4 sulfur cluster binding"/>
    <property type="evidence" value="ECO:0007669"/>
    <property type="project" value="UniProtKB-KW"/>
</dbReference>
<feature type="region of interest" description="Disordered" evidence="8">
    <location>
        <begin position="474"/>
        <end position="509"/>
    </location>
</feature>
<comment type="caution">
    <text evidence="10">The sequence shown here is derived from an EMBL/GenBank/DDBJ whole genome shotgun (WGS) entry which is preliminary data.</text>
</comment>
<dbReference type="Gene3D" id="1.10.1060.10">
    <property type="entry name" value="Alpha-helical ferredoxin"/>
    <property type="match status" value="1"/>
</dbReference>
<protein>
    <submittedName>
        <fullName evidence="10">Iron-sulfur cluster-binding protein</fullName>
    </submittedName>
</protein>
<keyword evidence="2" id="KW-0004">4Fe-4S</keyword>
<evidence type="ECO:0000256" key="8">
    <source>
        <dbReference type="SAM" id="MobiDB-lite"/>
    </source>
</evidence>
<accession>A0A943V0X9</accession>
<dbReference type="InterPro" id="IPR003741">
    <property type="entry name" value="LUD_dom"/>
</dbReference>
<dbReference type="SUPFAM" id="SSF100950">
    <property type="entry name" value="NagB/RpiA/CoA transferase-like"/>
    <property type="match status" value="1"/>
</dbReference>
<dbReference type="Proteomes" id="UP000727506">
    <property type="component" value="Unassembled WGS sequence"/>
</dbReference>
<dbReference type="InterPro" id="IPR017900">
    <property type="entry name" value="4Fe4S_Fe_S_CS"/>
</dbReference>
<dbReference type="InterPro" id="IPR024185">
    <property type="entry name" value="FTHF_cligase-like_sf"/>
</dbReference>
<keyword evidence="3" id="KW-0479">Metal-binding</keyword>
<evidence type="ECO:0000256" key="1">
    <source>
        <dbReference type="ARBA" id="ARBA00022448"/>
    </source>
</evidence>
<name>A0A943V0X9_9ACTN</name>
<keyword evidence="4" id="KW-0677">Repeat</keyword>
<dbReference type="EMBL" id="JAGZSV010000068">
    <property type="protein sequence ID" value="MBS6940790.1"/>
    <property type="molecule type" value="Genomic_DNA"/>
</dbReference>
<evidence type="ECO:0000259" key="9">
    <source>
        <dbReference type="PROSITE" id="PS51379"/>
    </source>
</evidence>
<dbReference type="Pfam" id="PF13183">
    <property type="entry name" value="Fer4_8"/>
    <property type="match status" value="1"/>
</dbReference>
<evidence type="ECO:0000256" key="5">
    <source>
        <dbReference type="ARBA" id="ARBA00022982"/>
    </source>
</evidence>
<dbReference type="GO" id="GO:0006089">
    <property type="term" value="P:lactate metabolic process"/>
    <property type="evidence" value="ECO:0007669"/>
    <property type="project" value="InterPro"/>
</dbReference>
<dbReference type="AlphaFoldDB" id="A0A943V0X9"/>
<evidence type="ECO:0000256" key="2">
    <source>
        <dbReference type="ARBA" id="ARBA00022485"/>
    </source>
</evidence>
<keyword evidence="5" id="KW-0249">Electron transport</keyword>
<dbReference type="GO" id="GO:0046872">
    <property type="term" value="F:metal ion binding"/>
    <property type="evidence" value="ECO:0007669"/>
    <property type="project" value="UniProtKB-KW"/>
</dbReference>
<dbReference type="InterPro" id="IPR009051">
    <property type="entry name" value="Helical_ferredxn"/>
</dbReference>
<dbReference type="Gene3D" id="3.40.50.10420">
    <property type="entry name" value="NagB/RpiA/CoA transferase-like"/>
    <property type="match status" value="1"/>
</dbReference>
<dbReference type="PROSITE" id="PS00198">
    <property type="entry name" value="4FE4S_FER_1"/>
    <property type="match status" value="2"/>
</dbReference>
<feature type="compositionally biased region" description="Basic and acidic residues" evidence="8">
    <location>
        <begin position="474"/>
        <end position="487"/>
    </location>
</feature>